<dbReference type="PRINTS" id="PR01415">
    <property type="entry name" value="ANKYRIN"/>
</dbReference>
<comment type="subcellular location">
    <subcellularLocation>
        <location evidence="2">Secreted</location>
    </subcellularLocation>
    <subcellularLocation>
        <location evidence="1">Target cell membrane</location>
    </subcellularLocation>
</comment>
<dbReference type="PANTHER" id="PTHR24123">
    <property type="entry name" value="ANKYRIN REPEAT-CONTAINING"/>
    <property type="match status" value="1"/>
</dbReference>
<dbReference type="GO" id="GO:0005576">
    <property type="term" value="C:extracellular region"/>
    <property type="evidence" value="ECO:0007669"/>
    <property type="project" value="UniProtKB-SubCell"/>
</dbReference>
<evidence type="ECO:0000256" key="7">
    <source>
        <dbReference type="ARBA" id="ARBA00022699"/>
    </source>
</evidence>
<dbReference type="PROSITE" id="PS50297">
    <property type="entry name" value="ANK_REP_REGION"/>
    <property type="match status" value="5"/>
</dbReference>
<feature type="repeat" description="ANK" evidence="12">
    <location>
        <begin position="152"/>
        <end position="184"/>
    </location>
</feature>
<evidence type="ECO:0000256" key="9">
    <source>
        <dbReference type="ARBA" id="ARBA00023028"/>
    </source>
</evidence>
<evidence type="ECO:0000256" key="3">
    <source>
        <dbReference type="ARBA" id="ARBA00022483"/>
    </source>
</evidence>
<evidence type="ECO:0000256" key="2">
    <source>
        <dbReference type="ARBA" id="ARBA00004613"/>
    </source>
</evidence>
<dbReference type="GO" id="GO:0044231">
    <property type="term" value="C:host cell presynaptic membrane"/>
    <property type="evidence" value="ECO:0007669"/>
    <property type="project" value="UniProtKB-KW"/>
</dbReference>
<evidence type="ECO:0000256" key="12">
    <source>
        <dbReference type="PROSITE-ProRule" id="PRU00023"/>
    </source>
</evidence>
<dbReference type="SUPFAM" id="SSF48403">
    <property type="entry name" value="Ankyrin repeat"/>
    <property type="match status" value="1"/>
</dbReference>
<name>A0A8T0EK07_ARGBR</name>
<evidence type="ECO:0000313" key="14">
    <source>
        <dbReference type="Proteomes" id="UP000807504"/>
    </source>
</evidence>
<dbReference type="Gene3D" id="1.25.40.20">
    <property type="entry name" value="Ankyrin repeat-containing domain"/>
    <property type="match status" value="3"/>
</dbReference>
<proteinExistence type="predicted"/>
<keyword evidence="3" id="KW-0268">Exocytosis</keyword>
<dbReference type="Proteomes" id="UP000807504">
    <property type="component" value="Unassembled WGS sequence"/>
</dbReference>
<accession>A0A8T0EK07</accession>
<keyword evidence="11" id="KW-0472">Membrane</keyword>
<protein>
    <submittedName>
        <fullName evidence="13">Ankyrin-3 like protein</fullName>
    </submittedName>
</protein>
<keyword evidence="10 12" id="KW-0040">ANK repeat</keyword>
<evidence type="ECO:0000313" key="13">
    <source>
        <dbReference type="EMBL" id="KAF8774217.1"/>
    </source>
</evidence>
<feature type="repeat" description="ANK" evidence="12">
    <location>
        <begin position="73"/>
        <end position="105"/>
    </location>
</feature>
<organism evidence="13 14">
    <name type="scientific">Argiope bruennichi</name>
    <name type="common">Wasp spider</name>
    <name type="synonym">Aranea bruennichi</name>
    <dbReference type="NCBI Taxonomy" id="94029"/>
    <lineage>
        <taxon>Eukaryota</taxon>
        <taxon>Metazoa</taxon>
        <taxon>Ecdysozoa</taxon>
        <taxon>Arthropoda</taxon>
        <taxon>Chelicerata</taxon>
        <taxon>Arachnida</taxon>
        <taxon>Araneae</taxon>
        <taxon>Araneomorphae</taxon>
        <taxon>Entelegynae</taxon>
        <taxon>Araneoidea</taxon>
        <taxon>Araneidae</taxon>
        <taxon>Argiope</taxon>
    </lineage>
</organism>
<dbReference type="AlphaFoldDB" id="A0A8T0EK07"/>
<sequence length="406" mass="45472">MMDYIERLLPRLVETDNNIEVVRKILAKGNYKNLTDSSGGTLLHIAAKSVYDNPEIVQELINTGADVCRLDHNLSTPLHFAVICGKRKVVDVLLQTEIPINQKNYLGITALHYAINKNINPIFSICGVGADIYIVRKLLDHRLINVDATDSYQQTPLIWAIKNNHLEIVKMLLNKNASVDTSDFFRQTPLHHALFHRDHRIVVALLLKKASLLKMAGDGNTPLNIIIKSQWIEFVCSCLKLVKTDDNLEEIQKLLNGGADPNFRIYFGRTPIHEAAGSNQENTEVVEELIRYGADVNFYDDFGYTALHYAVIQQKFYVVEALLQAGAFINAKTFQGETPLHLAVSAIKYAPEFQKPDTSVIESLLDHEGVDCNTKDCNGNTPLMLAVKGKSSLAVELLLIKKQARI</sequence>
<dbReference type="PROSITE" id="PS50088">
    <property type="entry name" value="ANK_REPEAT"/>
    <property type="match status" value="5"/>
</dbReference>
<feature type="repeat" description="ANK" evidence="12">
    <location>
        <begin position="38"/>
        <end position="72"/>
    </location>
</feature>
<dbReference type="PANTHER" id="PTHR24123:SF33">
    <property type="entry name" value="PROTEIN HOS4"/>
    <property type="match status" value="1"/>
</dbReference>
<keyword evidence="11" id="KW-1053">Target membrane</keyword>
<keyword evidence="4" id="KW-0964">Secreted</keyword>
<keyword evidence="5" id="KW-1052">Target cell membrane</keyword>
<evidence type="ECO:0000256" key="11">
    <source>
        <dbReference type="ARBA" id="ARBA00023298"/>
    </source>
</evidence>
<evidence type="ECO:0000256" key="4">
    <source>
        <dbReference type="ARBA" id="ARBA00022525"/>
    </source>
</evidence>
<reference evidence="13" key="1">
    <citation type="journal article" date="2020" name="bioRxiv">
        <title>Chromosome-level reference genome of the European wasp spider Argiope bruennichi: a resource for studies on range expansion and evolutionary adaptation.</title>
        <authorList>
            <person name="Sheffer M.M."/>
            <person name="Hoppe A."/>
            <person name="Krehenwinkel H."/>
            <person name="Uhl G."/>
            <person name="Kuss A.W."/>
            <person name="Jensen L."/>
            <person name="Jensen C."/>
            <person name="Gillespie R.G."/>
            <person name="Hoff K.J."/>
            <person name="Prost S."/>
        </authorList>
    </citation>
    <scope>NUCLEOTIDE SEQUENCE</scope>
</reference>
<keyword evidence="9" id="KW-0638">Presynaptic neurotoxin</keyword>
<feature type="repeat" description="ANK" evidence="12">
    <location>
        <begin position="267"/>
        <end position="301"/>
    </location>
</feature>
<dbReference type="GO" id="GO:0090729">
    <property type="term" value="F:toxin activity"/>
    <property type="evidence" value="ECO:0007669"/>
    <property type="project" value="UniProtKB-KW"/>
</dbReference>
<evidence type="ECO:0000256" key="10">
    <source>
        <dbReference type="ARBA" id="ARBA00023043"/>
    </source>
</evidence>
<keyword evidence="8" id="KW-0677">Repeat</keyword>
<evidence type="ECO:0000256" key="5">
    <source>
        <dbReference type="ARBA" id="ARBA00022537"/>
    </source>
</evidence>
<dbReference type="EMBL" id="JABXBU010002227">
    <property type="protein sequence ID" value="KAF8774217.1"/>
    <property type="molecule type" value="Genomic_DNA"/>
</dbReference>
<keyword evidence="14" id="KW-1185">Reference proteome</keyword>
<dbReference type="Pfam" id="PF00023">
    <property type="entry name" value="Ank"/>
    <property type="match status" value="1"/>
</dbReference>
<feature type="repeat" description="ANK" evidence="12">
    <location>
        <begin position="302"/>
        <end position="334"/>
    </location>
</feature>
<evidence type="ECO:0000256" key="1">
    <source>
        <dbReference type="ARBA" id="ARBA00004175"/>
    </source>
</evidence>
<dbReference type="InterPro" id="IPR002110">
    <property type="entry name" value="Ankyrin_rpt"/>
</dbReference>
<gene>
    <name evidence="13" type="ORF">HNY73_016793</name>
</gene>
<dbReference type="GO" id="GO:0044218">
    <property type="term" value="C:other organism cell membrane"/>
    <property type="evidence" value="ECO:0007669"/>
    <property type="project" value="UniProtKB-KW"/>
</dbReference>
<comment type="caution">
    <text evidence="13">The sequence shown here is derived from an EMBL/GenBank/DDBJ whole genome shotgun (WGS) entry which is preliminary data.</text>
</comment>
<keyword evidence="7" id="KW-0528">Neurotoxin</keyword>
<evidence type="ECO:0000256" key="6">
    <source>
        <dbReference type="ARBA" id="ARBA00022656"/>
    </source>
</evidence>
<dbReference type="GO" id="GO:0006887">
    <property type="term" value="P:exocytosis"/>
    <property type="evidence" value="ECO:0007669"/>
    <property type="project" value="UniProtKB-KW"/>
</dbReference>
<keyword evidence="6" id="KW-0800">Toxin</keyword>
<dbReference type="Pfam" id="PF12796">
    <property type="entry name" value="Ank_2"/>
    <property type="match status" value="4"/>
</dbReference>
<dbReference type="SMART" id="SM00248">
    <property type="entry name" value="ANK"/>
    <property type="match status" value="10"/>
</dbReference>
<evidence type="ECO:0000256" key="8">
    <source>
        <dbReference type="ARBA" id="ARBA00022737"/>
    </source>
</evidence>
<reference evidence="13" key="2">
    <citation type="submission" date="2020-06" db="EMBL/GenBank/DDBJ databases">
        <authorList>
            <person name="Sheffer M."/>
        </authorList>
    </citation>
    <scope>NUCLEOTIDE SEQUENCE</scope>
</reference>
<dbReference type="InterPro" id="IPR036770">
    <property type="entry name" value="Ankyrin_rpt-contain_sf"/>
</dbReference>
<dbReference type="InterPro" id="IPR051165">
    <property type="entry name" value="Multifunctional_ANK_Repeat"/>
</dbReference>